<proteinExistence type="predicted"/>
<dbReference type="EMBL" id="JAYKXN010000007">
    <property type="protein sequence ID" value="KAK7271739.1"/>
    <property type="molecule type" value="Genomic_DNA"/>
</dbReference>
<keyword evidence="1" id="KW-1133">Transmembrane helix</keyword>
<dbReference type="AlphaFoldDB" id="A0AAN9F8M9"/>
<evidence type="ECO:0000256" key="1">
    <source>
        <dbReference type="SAM" id="Phobius"/>
    </source>
</evidence>
<keyword evidence="1" id="KW-0472">Membrane</keyword>
<evidence type="ECO:0000313" key="3">
    <source>
        <dbReference type="Proteomes" id="UP001359559"/>
    </source>
</evidence>
<feature type="transmembrane region" description="Helical" evidence="1">
    <location>
        <begin position="48"/>
        <end position="74"/>
    </location>
</feature>
<keyword evidence="1" id="KW-0812">Transmembrane</keyword>
<sequence length="94" mass="11002">MEMFCLFLEWINIKTQSLRSFVQKVTFFSLLSLFSCLAARNSQNEPLLWVFLVCGISIELCVVTVKWVVFMFVFDFWDQLKIASFCVGLFSTFC</sequence>
<accession>A0AAN9F8M9</accession>
<comment type="caution">
    <text evidence="2">The sequence shown here is derived from an EMBL/GenBank/DDBJ whole genome shotgun (WGS) entry which is preliminary data.</text>
</comment>
<evidence type="ECO:0000313" key="2">
    <source>
        <dbReference type="EMBL" id="KAK7271739.1"/>
    </source>
</evidence>
<protein>
    <submittedName>
        <fullName evidence="2">Uncharacterized protein</fullName>
    </submittedName>
</protein>
<keyword evidence="3" id="KW-1185">Reference proteome</keyword>
<reference evidence="2 3" key="1">
    <citation type="submission" date="2024-01" db="EMBL/GenBank/DDBJ databases">
        <title>The genomes of 5 underutilized Papilionoideae crops provide insights into root nodulation and disease resistance.</title>
        <authorList>
            <person name="Yuan L."/>
        </authorList>
    </citation>
    <scope>NUCLEOTIDE SEQUENCE [LARGE SCALE GENOMIC DNA]</scope>
    <source>
        <strain evidence="2">LY-2023</strain>
        <tissue evidence="2">Leaf</tissue>
    </source>
</reference>
<name>A0AAN9F8M9_CLITE</name>
<organism evidence="2 3">
    <name type="scientific">Clitoria ternatea</name>
    <name type="common">Butterfly pea</name>
    <dbReference type="NCBI Taxonomy" id="43366"/>
    <lineage>
        <taxon>Eukaryota</taxon>
        <taxon>Viridiplantae</taxon>
        <taxon>Streptophyta</taxon>
        <taxon>Embryophyta</taxon>
        <taxon>Tracheophyta</taxon>
        <taxon>Spermatophyta</taxon>
        <taxon>Magnoliopsida</taxon>
        <taxon>eudicotyledons</taxon>
        <taxon>Gunneridae</taxon>
        <taxon>Pentapetalae</taxon>
        <taxon>rosids</taxon>
        <taxon>fabids</taxon>
        <taxon>Fabales</taxon>
        <taxon>Fabaceae</taxon>
        <taxon>Papilionoideae</taxon>
        <taxon>50 kb inversion clade</taxon>
        <taxon>NPAAA clade</taxon>
        <taxon>indigoferoid/millettioid clade</taxon>
        <taxon>Phaseoleae</taxon>
        <taxon>Clitoria</taxon>
    </lineage>
</organism>
<gene>
    <name evidence="2" type="ORF">RJT34_27882</name>
</gene>
<dbReference type="Proteomes" id="UP001359559">
    <property type="component" value="Unassembled WGS sequence"/>
</dbReference>